<name>A0A6A6TIV3_9PLEO</name>
<evidence type="ECO:0000256" key="1">
    <source>
        <dbReference type="SAM" id="MobiDB-lite"/>
    </source>
</evidence>
<sequence>MAGKRWLGRPGYPCGRDITPGEHGRRPKQNIKHQTAPRERGERRWDDKESGTVVCSVLFDVVSRTTTFGDILQAHLPQDLPGLSVSDTEVQQPWTSPSLLQCLPNVGVGLLSISRRPGKRDRDRVQPFVRRYPCLRCFDPSNSDKMRLSYFTQTPRRSFSAPRMRVPPCVPDRDQQSCVCPADIQVS</sequence>
<dbReference type="Proteomes" id="UP000799324">
    <property type="component" value="Unassembled WGS sequence"/>
</dbReference>
<evidence type="ECO:0000313" key="3">
    <source>
        <dbReference type="Proteomes" id="UP000799324"/>
    </source>
</evidence>
<feature type="region of interest" description="Disordered" evidence="1">
    <location>
        <begin position="1"/>
        <end position="46"/>
    </location>
</feature>
<feature type="compositionally biased region" description="Basic and acidic residues" evidence="1">
    <location>
        <begin position="36"/>
        <end position="46"/>
    </location>
</feature>
<accession>A0A6A6TIV3</accession>
<proteinExistence type="predicted"/>
<keyword evidence="3" id="KW-1185">Reference proteome</keyword>
<organism evidence="2 3">
    <name type="scientific">Lophiostoma macrostomum CBS 122681</name>
    <dbReference type="NCBI Taxonomy" id="1314788"/>
    <lineage>
        <taxon>Eukaryota</taxon>
        <taxon>Fungi</taxon>
        <taxon>Dikarya</taxon>
        <taxon>Ascomycota</taxon>
        <taxon>Pezizomycotina</taxon>
        <taxon>Dothideomycetes</taxon>
        <taxon>Pleosporomycetidae</taxon>
        <taxon>Pleosporales</taxon>
        <taxon>Lophiostomataceae</taxon>
        <taxon>Lophiostoma</taxon>
    </lineage>
</organism>
<dbReference type="AlphaFoldDB" id="A0A6A6TIV3"/>
<protein>
    <submittedName>
        <fullName evidence="2">Uncharacterized protein</fullName>
    </submittedName>
</protein>
<gene>
    <name evidence="2" type="ORF">K491DRAFT_203679</name>
</gene>
<dbReference type="EMBL" id="MU004308">
    <property type="protein sequence ID" value="KAF2659241.1"/>
    <property type="molecule type" value="Genomic_DNA"/>
</dbReference>
<evidence type="ECO:0000313" key="2">
    <source>
        <dbReference type="EMBL" id="KAF2659241.1"/>
    </source>
</evidence>
<reference evidence="2" key="1">
    <citation type="journal article" date="2020" name="Stud. Mycol.">
        <title>101 Dothideomycetes genomes: a test case for predicting lifestyles and emergence of pathogens.</title>
        <authorList>
            <person name="Haridas S."/>
            <person name="Albert R."/>
            <person name="Binder M."/>
            <person name="Bloem J."/>
            <person name="Labutti K."/>
            <person name="Salamov A."/>
            <person name="Andreopoulos B."/>
            <person name="Baker S."/>
            <person name="Barry K."/>
            <person name="Bills G."/>
            <person name="Bluhm B."/>
            <person name="Cannon C."/>
            <person name="Castanera R."/>
            <person name="Culley D."/>
            <person name="Daum C."/>
            <person name="Ezra D."/>
            <person name="Gonzalez J."/>
            <person name="Henrissat B."/>
            <person name="Kuo A."/>
            <person name="Liang C."/>
            <person name="Lipzen A."/>
            <person name="Lutzoni F."/>
            <person name="Magnuson J."/>
            <person name="Mondo S."/>
            <person name="Nolan M."/>
            <person name="Ohm R."/>
            <person name="Pangilinan J."/>
            <person name="Park H.-J."/>
            <person name="Ramirez L."/>
            <person name="Alfaro M."/>
            <person name="Sun H."/>
            <person name="Tritt A."/>
            <person name="Yoshinaga Y."/>
            <person name="Zwiers L.-H."/>
            <person name="Turgeon B."/>
            <person name="Goodwin S."/>
            <person name="Spatafora J."/>
            <person name="Crous P."/>
            <person name="Grigoriev I."/>
        </authorList>
    </citation>
    <scope>NUCLEOTIDE SEQUENCE</scope>
    <source>
        <strain evidence="2">CBS 122681</strain>
    </source>
</reference>